<proteinExistence type="predicted"/>
<keyword evidence="5" id="KW-0547">Nucleotide-binding</keyword>
<dbReference type="OrthoDB" id="9767435at2"/>
<protein>
    <recommendedName>
        <fullName evidence="2">histidine kinase</fullName>
        <ecNumber evidence="2">2.7.13.3</ecNumber>
    </recommendedName>
</protein>
<dbReference type="Gene3D" id="3.30.565.10">
    <property type="entry name" value="Histidine kinase-like ATPase, C-terminal domain"/>
    <property type="match status" value="1"/>
</dbReference>
<name>A0A1I1IPF6_9BACT</name>
<dbReference type="Pfam" id="PF13424">
    <property type="entry name" value="TPR_12"/>
    <property type="match status" value="2"/>
</dbReference>
<dbReference type="EC" id="2.7.13.3" evidence="2"/>
<dbReference type="GO" id="GO:0004673">
    <property type="term" value="F:protein histidine kinase activity"/>
    <property type="evidence" value="ECO:0007669"/>
    <property type="project" value="UniProtKB-EC"/>
</dbReference>
<dbReference type="EMBL" id="FOLQ01000001">
    <property type="protein sequence ID" value="SFC35653.1"/>
    <property type="molecule type" value="Genomic_DNA"/>
</dbReference>
<evidence type="ECO:0000256" key="2">
    <source>
        <dbReference type="ARBA" id="ARBA00012438"/>
    </source>
</evidence>
<organism evidence="11 12">
    <name type="scientific">Spirosoma endophyticum</name>
    <dbReference type="NCBI Taxonomy" id="662367"/>
    <lineage>
        <taxon>Bacteria</taxon>
        <taxon>Pseudomonadati</taxon>
        <taxon>Bacteroidota</taxon>
        <taxon>Cytophagia</taxon>
        <taxon>Cytophagales</taxon>
        <taxon>Cytophagaceae</taxon>
        <taxon>Spirosoma</taxon>
    </lineage>
</organism>
<evidence type="ECO:0000259" key="10">
    <source>
        <dbReference type="PROSITE" id="PS50109"/>
    </source>
</evidence>
<keyword evidence="3" id="KW-0597">Phosphoprotein</keyword>
<reference evidence="11 12" key="1">
    <citation type="submission" date="2016-10" db="EMBL/GenBank/DDBJ databases">
        <authorList>
            <person name="de Groot N.N."/>
        </authorList>
    </citation>
    <scope>NUCLEOTIDE SEQUENCE [LARGE SCALE GENOMIC DNA]</scope>
    <source>
        <strain evidence="11 12">DSM 26130</strain>
    </source>
</reference>
<evidence type="ECO:0000256" key="8">
    <source>
        <dbReference type="PROSITE-ProRule" id="PRU00339"/>
    </source>
</evidence>
<dbReference type="PROSITE" id="PS50109">
    <property type="entry name" value="HIS_KIN"/>
    <property type="match status" value="1"/>
</dbReference>
<dbReference type="PANTHER" id="PTHR41523">
    <property type="entry name" value="TWO-COMPONENT SYSTEM SENSOR PROTEIN"/>
    <property type="match status" value="1"/>
</dbReference>
<dbReference type="GO" id="GO:0005524">
    <property type="term" value="F:ATP binding"/>
    <property type="evidence" value="ECO:0007669"/>
    <property type="project" value="UniProtKB-KW"/>
</dbReference>
<dbReference type="STRING" id="662367.SAMN05216167_101944"/>
<keyword evidence="9" id="KW-1133">Transmembrane helix</keyword>
<dbReference type="SMART" id="SM00028">
    <property type="entry name" value="TPR"/>
    <property type="match status" value="7"/>
</dbReference>
<dbReference type="Pfam" id="PF07568">
    <property type="entry name" value="HisKA_2"/>
    <property type="match status" value="1"/>
</dbReference>
<dbReference type="Gene3D" id="3.30.450.20">
    <property type="entry name" value="PAS domain"/>
    <property type="match status" value="1"/>
</dbReference>
<evidence type="ECO:0000313" key="12">
    <source>
        <dbReference type="Proteomes" id="UP000198598"/>
    </source>
</evidence>
<evidence type="ECO:0000256" key="6">
    <source>
        <dbReference type="ARBA" id="ARBA00022777"/>
    </source>
</evidence>
<keyword evidence="12" id="KW-1185">Reference proteome</keyword>
<feature type="domain" description="Histidine kinase" evidence="10">
    <location>
        <begin position="404"/>
        <end position="595"/>
    </location>
</feature>
<dbReference type="SUPFAM" id="SSF55874">
    <property type="entry name" value="ATPase domain of HSP90 chaperone/DNA topoisomerase II/histidine kinase"/>
    <property type="match status" value="1"/>
</dbReference>
<dbReference type="PANTHER" id="PTHR41523:SF8">
    <property type="entry name" value="ETHYLENE RESPONSE SENSOR PROTEIN"/>
    <property type="match status" value="1"/>
</dbReference>
<dbReference type="Proteomes" id="UP000198598">
    <property type="component" value="Unassembled WGS sequence"/>
</dbReference>
<evidence type="ECO:0000256" key="9">
    <source>
        <dbReference type="SAM" id="Phobius"/>
    </source>
</evidence>
<dbReference type="InterPro" id="IPR011495">
    <property type="entry name" value="Sig_transdc_His_kin_sub2_dim/P"/>
</dbReference>
<comment type="catalytic activity">
    <reaction evidence="1">
        <text>ATP + protein L-histidine = ADP + protein N-phospho-L-histidine.</text>
        <dbReference type="EC" id="2.7.13.3"/>
    </reaction>
</comment>
<keyword evidence="6 11" id="KW-0418">Kinase</keyword>
<sequence length="595" mass="67676">MKIAIQFLLFSCVCICGQISYAQKANKERDSLLQILPKLPQDSVRFEALYTIGNSYKATNAYKARLYATQALQLAQQLHMDVAEADAYNLISATYRIESNYPLAKTYLLRAIPIWDQMKKPKGLSQGYNNLSNMLIEGEKNYDLALVYAKKALEINTKEGLTKYIPETYNQIGLVYKNKGNLEQARYYFLEAARLTEKGPADKQANLSMFFNNLSKVTLEQGQPKEALAWAQRATTINQRFDNQLSMTYSLENTARVYASLGNLKQAETLFAQALTLANQLKAPKRVLDIYKTMSDSYQQAGKTSQALAAYQRFHTLSDSVFTVERGHQLNELQIQYETTEKEQHINQLNRESELHQRQMIYLGSGSGLLLLLLGFSGWQYRRIQRSRTRISQQSDKLELLIKELHHRVKNNLALVSGLLNLQSYQPYNEQTLQVVRQRIEAMSLIHQRLYQTDLLTQVNIFDYLTDLTESLLRAYGFQPNELDLTIAIKVEWLDVDQAIPLGLIANEVITNALKYAYQKIDHTPSLHISLTNETALLFEVTDNGAGFDPAKWQKPNGSFGKQLIKALSAQLGGSYELDTGSTGTHFQLRMPKIA</sequence>
<evidence type="ECO:0000256" key="5">
    <source>
        <dbReference type="ARBA" id="ARBA00022741"/>
    </source>
</evidence>
<dbReference type="InterPro" id="IPR005467">
    <property type="entry name" value="His_kinase_dom"/>
</dbReference>
<evidence type="ECO:0000256" key="1">
    <source>
        <dbReference type="ARBA" id="ARBA00000085"/>
    </source>
</evidence>
<keyword evidence="9" id="KW-0812">Transmembrane</keyword>
<dbReference type="RefSeq" id="WP_093823343.1">
    <property type="nucleotide sequence ID" value="NZ_FOLQ01000001.1"/>
</dbReference>
<feature type="repeat" description="TPR" evidence="8">
    <location>
        <begin position="166"/>
        <end position="199"/>
    </location>
</feature>
<dbReference type="PROSITE" id="PS50005">
    <property type="entry name" value="TPR"/>
    <property type="match status" value="1"/>
</dbReference>
<evidence type="ECO:0000256" key="3">
    <source>
        <dbReference type="ARBA" id="ARBA00022553"/>
    </source>
</evidence>
<keyword evidence="4" id="KW-0808">Transferase</keyword>
<dbReference type="AlphaFoldDB" id="A0A1I1IPF6"/>
<keyword evidence="9" id="KW-0472">Membrane</keyword>
<evidence type="ECO:0000256" key="7">
    <source>
        <dbReference type="ARBA" id="ARBA00022840"/>
    </source>
</evidence>
<dbReference type="Gene3D" id="1.25.40.10">
    <property type="entry name" value="Tetratricopeptide repeat domain"/>
    <property type="match status" value="3"/>
</dbReference>
<dbReference type="SMART" id="SM00387">
    <property type="entry name" value="HATPase_c"/>
    <property type="match status" value="1"/>
</dbReference>
<dbReference type="InterPro" id="IPR011990">
    <property type="entry name" value="TPR-like_helical_dom_sf"/>
</dbReference>
<keyword evidence="8" id="KW-0802">TPR repeat</keyword>
<feature type="transmembrane region" description="Helical" evidence="9">
    <location>
        <begin position="360"/>
        <end position="381"/>
    </location>
</feature>
<dbReference type="InterPro" id="IPR019734">
    <property type="entry name" value="TPR_rpt"/>
</dbReference>
<keyword evidence="7" id="KW-0067">ATP-binding</keyword>
<accession>A0A1I1IPF6</accession>
<dbReference type="InterPro" id="IPR036890">
    <property type="entry name" value="HATPase_C_sf"/>
</dbReference>
<dbReference type="SUPFAM" id="SSF48452">
    <property type="entry name" value="TPR-like"/>
    <property type="match status" value="2"/>
</dbReference>
<dbReference type="InterPro" id="IPR003594">
    <property type="entry name" value="HATPase_dom"/>
</dbReference>
<evidence type="ECO:0000313" key="11">
    <source>
        <dbReference type="EMBL" id="SFC35653.1"/>
    </source>
</evidence>
<dbReference type="Pfam" id="PF02518">
    <property type="entry name" value="HATPase_c"/>
    <property type="match status" value="1"/>
</dbReference>
<evidence type="ECO:0000256" key="4">
    <source>
        <dbReference type="ARBA" id="ARBA00022679"/>
    </source>
</evidence>
<gene>
    <name evidence="11" type="ORF">SAMN05216167_101944</name>
</gene>